<proteinExistence type="inferred from homology"/>
<dbReference type="GO" id="GO:0016117">
    <property type="term" value="P:carotenoid biosynthetic process"/>
    <property type="evidence" value="ECO:0007669"/>
    <property type="project" value="UniProtKB-KW"/>
</dbReference>
<comment type="pathway">
    <text evidence="1">Carotenoid biosynthesis; phytoene biosynthesis.</text>
</comment>
<reference evidence="6" key="1">
    <citation type="submission" date="2020-01" db="EMBL/GenBank/DDBJ databases">
        <authorList>
            <person name="Rat A."/>
        </authorList>
    </citation>
    <scope>NUCLEOTIDE SEQUENCE</scope>
    <source>
        <strain evidence="6">LMG 28251</strain>
    </source>
</reference>
<dbReference type="SFLD" id="SFLDG01018">
    <property type="entry name" value="Squalene/Phytoene_Synthase_Lik"/>
    <property type="match status" value="1"/>
</dbReference>
<evidence type="ECO:0000313" key="6">
    <source>
        <dbReference type="EMBL" id="MBR0654490.1"/>
    </source>
</evidence>
<dbReference type="GO" id="GO:0051996">
    <property type="term" value="F:squalene synthase [NAD(P)H] activity"/>
    <property type="evidence" value="ECO:0007669"/>
    <property type="project" value="InterPro"/>
</dbReference>
<accession>A0AAF1JVD3</accession>
<dbReference type="SUPFAM" id="SSF48576">
    <property type="entry name" value="Terpenoid synthases"/>
    <property type="match status" value="1"/>
</dbReference>
<comment type="cofactor">
    <cofactor evidence="5">
        <name>ATP</name>
        <dbReference type="ChEBI" id="CHEBI:30616"/>
    </cofactor>
</comment>
<dbReference type="PANTHER" id="PTHR31480">
    <property type="entry name" value="BIFUNCTIONAL LYCOPENE CYCLASE/PHYTOENE SYNTHASE"/>
    <property type="match status" value="1"/>
</dbReference>
<dbReference type="SFLD" id="SFLDS00005">
    <property type="entry name" value="Isoprenoid_Synthase_Type_I"/>
    <property type="match status" value="1"/>
</dbReference>
<dbReference type="InterPro" id="IPR008949">
    <property type="entry name" value="Isoprenoid_synthase_dom_sf"/>
</dbReference>
<keyword evidence="3" id="KW-0808">Transferase</keyword>
<evidence type="ECO:0000256" key="1">
    <source>
        <dbReference type="ARBA" id="ARBA00004684"/>
    </source>
</evidence>
<name>A0AAF1JVD3_9PROT</name>
<sequence length="335" mass="35959">MRLTSNEASDIAACRELLRAGSKSFHAASLLLPRAVREPATALYAFCRIADDAVDLVDAKHAALARLAHRLDRVYAGAPLPMPADRAFARVVAAHAIPRALPEALLEGLLWDAEVRRYATIADVEAYGARVAGAVGAMMSLVMGVRDPVAMARATDLGIAMQLTNIARDVGEDARAGRLYLPLAWLREADIDPDAFLRAPVFSPAIASVTHRLLLRAEDLYLRGGTGLALLPRGCRPAIGAARRIYAAIGAKVAAHGYDSVSRRAVVPRGEKLRLIGASLVAAALPSPPADRSPALEANRHLVEAIPYAWQRPQGISARIGWMMDIFARIEQPRA</sequence>
<organism evidence="6 7">
    <name type="scientific">Plastoroseomonas arctica</name>
    <dbReference type="NCBI Taxonomy" id="1509237"/>
    <lineage>
        <taxon>Bacteria</taxon>
        <taxon>Pseudomonadati</taxon>
        <taxon>Pseudomonadota</taxon>
        <taxon>Alphaproteobacteria</taxon>
        <taxon>Acetobacterales</taxon>
        <taxon>Acetobacteraceae</taxon>
        <taxon>Plastoroseomonas</taxon>
    </lineage>
</organism>
<dbReference type="Pfam" id="PF00494">
    <property type="entry name" value="SQS_PSY"/>
    <property type="match status" value="1"/>
</dbReference>
<evidence type="ECO:0000256" key="4">
    <source>
        <dbReference type="ARBA" id="ARBA00022746"/>
    </source>
</evidence>
<dbReference type="InterPro" id="IPR019845">
    <property type="entry name" value="Squalene/phytoene_synthase_CS"/>
</dbReference>
<keyword evidence="4" id="KW-0125">Carotenoid biosynthesis</keyword>
<dbReference type="AlphaFoldDB" id="A0AAF1JVD3"/>
<reference evidence="6" key="2">
    <citation type="journal article" date="2021" name="Syst. Appl. Microbiol.">
        <title>Roseomonas hellenica sp. nov., isolated from roots of wild-growing Alkanna tinctoria.</title>
        <authorList>
            <person name="Rat A."/>
            <person name="Naranjo H.D."/>
            <person name="Lebbe L."/>
            <person name="Cnockaert M."/>
            <person name="Krigas N."/>
            <person name="Grigoriadou K."/>
            <person name="Maloupa E."/>
            <person name="Willems A."/>
        </authorList>
    </citation>
    <scope>NUCLEOTIDE SEQUENCE</scope>
    <source>
        <strain evidence="6">LMG 28251</strain>
    </source>
</reference>
<comment type="similarity">
    <text evidence="2">Belongs to the phytoene/squalene synthase family.</text>
</comment>
<evidence type="ECO:0000256" key="5">
    <source>
        <dbReference type="ARBA" id="ARBA00053028"/>
    </source>
</evidence>
<keyword evidence="7" id="KW-1185">Reference proteome</keyword>
<dbReference type="GO" id="GO:0004311">
    <property type="term" value="F:geranylgeranyl diphosphate synthase activity"/>
    <property type="evidence" value="ECO:0007669"/>
    <property type="project" value="InterPro"/>
</dbReference>
<gene>
    <name evidence="6" type="ORF">GXW79_05285</name>
</gene>
<evidence type="ECO:0000313" key="7">
    <source>
        <dbReference type="Proteomes" id="UP001196068"/>
    </source>
</evidence>
<dbReference type="CDD" id="cd00683">
    <property type="entry name" value="Trans_IPPS_HH"/>
    <property type="match status" value="1"/>
</dbReference>
<dbReference type="EMBL" id="JAAEDH010000004">
    <property type="protein sequence ID" value="MBR0654490.1"/>
    <property type="molecule type" value="Genomic_DNA"/>
</dbReference>
<dbReference type="InterPro" id="IPR002060">
    <property type="entry name" value="Squ/phyt_synthse"/>
</dbReference>
<dbReference type="FunFam" id="1.10.600.10:FF:000020">
    <property type="entry name" value="Phytoene synthase"/>
    <property type="match status" value="1"/>
</dbReference>
<dbReference type="SFLD" id="SFLDG01212">
    <property type="entry name" value="Phytoene_synthase_like"/>
    <property type="match status" value="1"/>
</dbReference>
<evidence type="ECO:0000256" key="3">
    <source>
        <dbReference type="ARBA" id="ARBA00022679"/>
    </source>
</evidence>
<evidence type="ECO:0000256" key="2">
    <source>
        <dbReference type="ARBA" id="ARBA00006251"/>
    </source>
</evidence>
<comment type="caution">
    <text evidence="6">The sequence shown here is derived from an EMBL/GenBank/DDBJ whole genome shotgun (WGS) entry which is preliminary data.</text>
</comment>
<dbReference type="Gene3D" id="1.10.600.10">
    <property type="entry name" value="Farnesyl Diphosphate Synthase"/>
    <property type="match status" value="1"/>
</dbReference>
<dbReference type="PROSITE" id="PS01045">
    <property type="entry name" value="SQUALEN_PHYTOEN_SYN_2"/>
    <property type="match status" value="1"/>
</dbReference>
<protein>
    <submittedName>
        <fullName evidence="6">Phytoene/squalene synthase family protein</fullName>
    </submittedName>
</protein>
<dbReference type="InterPro" id="IPR044843">
    <property type="entry name" value="Trans_IPPS_bact-type"/>
</dbReference>
<dbReference type="Proteomes" id="UP001196068">
    <property type="component" value="Unassembled WGS sequence"/>
</dbReference>
<dbReference type="InterPro" id="IPR033904">
    <property type="entry name" value="Trans_IPPS_HH"/>
</dbReference>